<evidence type="ECO:0000313" key="2">
    <source>
        <dbReference type="Proteomes" id="UP000249819"/>
    </source>
</evidence>
<dbReference type="OrthoDB" id="583431at2"/>
<sequence length="267" mass="29861">MSSTPIIASTLDEVLAKLEEIISNAIKNNDRSGYFAALYYKVTLKVKEGIAAGQFGDGKSITRLDIQFANRYFHAFDQWQQGKAVTSSWEVCFNATKKRSYLILQHLLLGMNAHINLDLGIAACEVSDGNLDNLRTDYNNINLILSSLTYGVISQLNLLSPFMSILGFRGTKSNSMLVQFSLGNARDGSWCFAEELALLKDNAYDAFIVKRDSEIAELGGSLIKNSGFLRIGVWLIHVFECKKVSYIIDVLNDFKKPYKKDLKGFKL</sequence>
<accession>A0A327W5M2</accession>
<dbReference type="AlphaFoldDB" id="A0A327W5M2"/>
<reference evidence="1 2" key="1">
    <citation type="submission" date="2018-06" db="EMBL/GenBank/DDBJ databases">
        <title>Genomic Encyclopedia of Archaeal and Bacterial Type Strains, Phase II (KMG-II): from individual species to whole genera.</title>
        <authorList>
            <person name="Goeker M."/>
        </authorList>
    </citation>
    <scope>NUCLEOTIDE SEQUENCE [LARGE SCALE GENOMIC DNA]</scope>
    <source>
        <strain evidence="1 2">DSM 29821</strain>
    </source>
</reference>
<keyword evidence="2" id="KW-1185">Reference proteome</keyword>
<dbReference type="Pfam" id="PF19458">
    <property type="entry name" value="DUF5995"/>
    <property type="match status" value="1"/>
</dbReference>
<dbReference type="EMBL" id="QLMA01000003">
    <property type="protein sequence ID" value="RAJ83650.1"/>
    <property type="molecule type" value="Genomic_DNA"/>
</dbReference>
<gene>
    <name evidence="1" type="ORF">CLV59_103621</name>
</gene>
<evidence type="ECO:0000313" key="1">
    <source>
        <dbReference type="EMBL" id="RAJ83650.1"/>
    </source>
</evidence>
<proteinExistence type="predicted"/>
<name>A0A327W5M2_9BACT</name>
<protein>
    <submittedName>
        <fullName evidence="1">Uncharacterized protein</fullName>
    </submittedName>
</protein>
<comment type="caution">
    <text evidence="1">The sequence shown here is derived from an EMBL/GenBank/DDBJ whole genome shotgun (WGS) entry which is preliminary data.</text>
</comment>
<organism evidence="1 2">
    <name type="scientific">Chitinophaga dinghuensis</name>
    <dbReference type="NCBI Taxonomy" id="1539050"/>
    <lineage>
        <taxon>Bacteria</taxon>
        <taxon>Pseudomonadati</taxon>
        <taxon>Bacteroidota</taxon>
        <taxon>Chitinophagia</taxon>
        <taxon>Chitinophagales</taxon>
        <taxon>Chitinophagaceae</taxon>
        <taxon>Chitinophaga</taxon>
    </lineage>
</organism>
<dbReference type="RefSeq" id="WP_111592285.1">
    <property type="nucleotide sequence ID" value="NZ_QLMA01000003.1"/>
</dbReference>
<dbReference type="Proteomes" id="UP000249819">
    <property type="component" value="Unassembled WGS sequence"/>
</dbReference>
<dbReference type="InterPro" id="IPR046037">
    <property type="entry name" value="DUF5995"/>
</dbReference>